<name>A0ABT2IIA2_9FLAO</name>
<dbReference type="Proteomes" id="UP001142057">
    <property type="component" value="Unassembled WGS sequence"/>
</dbReference>
<sequence length="70" mass="7807">MAVSVIWQNNFLYQPVCIFAVLGSNIKDVQQAQLQPLWTYGMGYVLSVITLSFGLMMTGIININIKKLAV</sequence>
<evidence type="ECO:0000313" key="2">
    <source>
        <dbReference type="EMBL" id="MCT2408379.1"/>
    </source>
</evidence>
<comment type="caution">
    <text evidence="2">The sequence shown here is derived from an EMBL/GenBank/DDBJ whole genome shotgun (WGS) entry which is preliminary data.</text>
</comment>
<accession>A0ABT2IIA2</accession>
<reference evidence="2" key="1">
    <citation type="submission" date="2022-08" db="EMBL/GenBank/DDBJ databases">
        <title>Chryseobacterium antibioticum,isolated from the rhizosphere soil of Pyrola in Tibet.</title>
        <authorList>
            <person name="Kan Y."/>
        </authorList>
    </citation>
    <scope>NUCLEOTIDE SEQUENCE</scope>
    <source>
        <strain evidence="2">Pc2-12</strain>
    </source>
</reference>
<evidence type="ECO:0000256" key="1">
    <source>
        <dbReference type="SAM" id="Phobius"/>
    </source>
</evidence>
<feature type="transmembrane region" description="Helical" evidence="1">
    <location>
        <begin position="44"/>
        <end position="65"/>
    </location>
</feature>
<proteinExistence type="predicted"/>
<dbReference type="EMBL" id="JANZQH010000005">
    <property type="protein sequence ID" value="MCT2408379.1"/>
    <property type="molecule type" value="Genomic_DNA"/>
</dbReference>
<keyword evidence="1" id="KW-0472">Membrane</keyword>
<organism evidence="2 3">
    <name type="scientific">Chryseobacterium pyrolae</name>
    <dbReference type="NCBI Taxonomy" id="2987481"/>
    <lineage>
        <taxon>Bacteria</taxon>
        <taxon>Pseudomonadati</taxon>
        <taxon>Bacteroidota</taxon>
        <taxon>Flavobacteriia</taxon>
        <taxon>Flavobacteriales</taxon>
        <taxon>Weeksellaceae</taxon>
        <taxon>Chryseobacterium group</taxon>
        <taxon>Chryseobacterium</taxon>
    </lineage>
</organism>
<keyword evidence="1" id="KW-1133">Transmembrane helix</keyword>
<dbReference type="RefSeq" id="WP_259829579.1">
    <property type="nucleotide sequence ID" value="NZ_JANZQH010000005.1"/>
</dbReference>
<protein>
    <submittedName>
        <fullName evidence="2">Uncharacterized protein</fullName>
    </submittedName>
</protein>
<keyword evidence="1" id="KW-0812">Transmembrane</keyword>
<keyword evidence="3" id="KW-1185">Reference proteome</keyword>
<gene>
    <name evidence="2" type="ORF">NZD88_12580</name>
</gene>
<evidence type="ECO:0000313" key="3">
    <source>
        <dbReference type="Proteomes" id="UP001142057"/>
    </source>
</evidence>